<feature type="domain" description="HPr" evidence="6">
    <location>
        <begin position="1"/>
        <end position="85"/>
    </location>
</feature>
<gene>
    <name evidence="7" type="ORF">HMPREF9709_00952</name>
</gene>
<dbReference type="InterPro" id="IPR001020">
    <property type="entry name" value="PTS_HPr_His_P_site"/>
</dbReference>
<evidence type="ECO:0000256" key="2">
    <source>
        <dbReference type="ARBA" id="ARBA00004496"/>
    </source>
</evidence>
<dbReference type="PANTHER" id="PTHR33705:SF2">
    <property type="entry name" value="PHOSPHOCARRIER PROTEIN NPR"/>
    <property type="match status" value="1"/>
</dbReference>
<sequence>MYEAKVTIKNEIGLHARPASLFIQEAIKYSSNIAVIKDEKTYNGKSIMSILSMSAGQGQEITIKATGEDEEEAVNGLINLIENKL</sequence>
<dbReference type="RefSeq" id="WP_005398405.1">
    <property type="nucleotide sequence ID" value="NZ_JH601088.1"/>
</dbReference>
<dbReference type="GeneID" id="96998944"/>
<dbReference type="HOGENOM" id="CLU_136230_2_2_9"/>
<organism evidence="7 8">
    <name type="scientific">Helcococcus kunzii ATCC 51366</name>
    <dbReference type="NCBI Taxonomy" id="883114"/>
    <lineage>
        <taxon>Bacteria</taxon>
        <taxon>Bacillati</taxon>
        <taxon>Bacillota</taxon>
        <taxon>Tissierellia</taxon>
        <taxon>Tissierellales</taxon>
        <taxon>Peptoniphilaceae</taxon>
        <taxon>Helcococcus</taxon>
    </lineage>
</organism>
<dbReference type="Proteomes" id="UP000004191">
    <property type="component" value="Unassembled WGS sequence"/>
</dbReference>
<dbReference type="Pfam" id="PF00381">
    <property type="entry name" value="PTS-HPr"/>
    <property type="match status" value="1"/>
</dbReference>
<comment type="caution">
    <text evidence="7">The sequence shown here is derived from an EMBL/GenBank/DDBJ whole genome shotgun (WGS) entry which is preliminary data.</text>
</comment>
<dbReference type="SUPFAM" id="SSF55594">
    <property type="entry name" value="HPr-like"/>
    <property type="match status" value="1"/>
</dbReference>
<dbReference type="InterPro" id="IPR035895">
    <property type="entry name" value="HPr-like_sf"/>
</dbReference>
<protein>
    <recommendedName>
        <fullName evidence="3">Phosphocarrier protein HPr</fullName>
    </recommendedName>
</protein>
<evidence type="ECO:0000256" key="1">
    <source>
        <dbReference type="ARBA" id="ARBA00003681"/>
    </source>
</evidence>
<evidence type="ECO:0000256" key="3">
    <source>
        <dbReference type="ARBA" id="ARBA00020422"/>
    </source>
</evidence>
<proteinExistence type="predicted"/>
<dbReference type="PRINTS" id="PR00107">
    <property type="entry name" value="PHOSPHOCPHPR"/>
</dbReference>
<dbReference type="InterPro" id="IPR000032">
    <property type="entry name" value="HPr-like"/>
</dbReference>
<dbReference type="PANTHER" id="PTHR33705">
    <property type="entry name" value="PHOSPHOCARRIER PROTEIN HPR"/>
    <property type="match status" value="1"/>
</dbReference>
<evidence type="ECO:0000259" key="6">
    <source>
        <dbReference type="PROSITE" id="PS51350"/>
    </source>
</evidence>
<reference evidence="7 8" key="1">
    <citation type="submission" date="2012-01" db="EMBL/GenBank/DDBJ databases">
        <title>The Genome Sequence of Helcococcus kunzii ATCC 51366.</title>
        <authorList>
            <consortium name="The Broad Institute Genome Sequencing Platform"/>
            <person name="Earl A."/>
            <person name="Ward D."/>
            <person name="Feldgarden M."/>
            <person name="Gevers D."/>
            <person name="Huys G."/>
            <person name="Young S.K."/>
            <person name="Zeng Q."/>
            <person name="Gargeya S."/>
            <person name="Fitzgerald M."/>
            <person name="Haas B."/>
            <person name="Abouelleil A."/>
            <person name="Alvarado L."/>
            <person name="Arachchi H.M."/>
            <person name="Berlin A."/>
            <person name="Chapman S.B."/>
            <person name="Gearin G."/>
            <person name="Goldberg J."/>
            <person name="Griggs A."/>
            <person name="Gujja S."/>
            <person name="Hansen M."/>
            <person name="Heiman D."/>
            <person name="Howarth C."/>
            <person name="Larimer J."/>
            <person name="Lui A."/>
            <person name="MacDonald P.J.P."/>
            <person name="McCowen C."/>
            <person name="Montmayeur A."/>
            <person name="Murphy C."/>
            <person name="Neiman D."/>
            <person name="Pearson M."/>
            <person name="Priest M."/>
            <person name="Roberts A."/>
            <person name="Saif S."/>
            <person name="Shea T."/>
            <person name="Sisk P."/>
            <person name="Stolte C."/>
            <person name="Sykes S."/>
            <person name="Wortman J."/>
            <person name="Nusbaum C."/>
            <person name="Birren B."/>
        </authorList>
    </citation>
    <scope>NUCLEOTIDE SEQUENCE [LARGE SCALE GENOMIC DNA]</scope>
    <source>
        <strain evidence="7 8">ATCC 51366</strain>
    </source>
</reference>
<dbReference type="GO" id="GO:0005737">
    <property type="term" value="C:cytoplasm"/>
    <property type="evidence" value="ECO:0007669"/>
    <property type="project" value="UniProtKB-SubCell"/>
</dbReference>
<keyword evidence="8" id="KW-1185">Reference proteome</keyword>
<keyword evidence="5" id="KW-0598">Phosphotransferase system</keyword>
<dbReference type="GO" id="GO:0009401">
    <property type="term" value="P:phosphoenolpyruvate-dependent sugar phosphotransferase system"/>
    <property type="evidence" value="ECO:0007669"/>
    <property type="project" value="UniProtKB-KW"/>
</dbReference>
<evidence type="ECO:0000313" key="8">
    <source>
        <dbReference type="Proteomes" id="UP000004191"/>
    </source>
</evidence>
<dbReference type="eggNOG" id="COG1925">
    <property type="taxonomic scope" value="Bacteria"/>
</dbReference>
<dbReference type="Gene3D" id="3.30.1340.10">
    <property type="entry name" value="HPr-like"/>
    <property type="match status" value="1"/>
</dbReference>
<comment type="function">
    <text evidence="1">General (non sugar-specific) component of the phosphoenolpyruvate-dependent sugar phosphotransferase system (sugar PTS). This major carbohydrate active-transport system catalyzes the phosphorylation of incoming sugar substrates concomitantly with their translocation across the cell membrane. The phosphoryl group from phosphoenolpyruvate (PEP) is transferred to the phosphoryl carrier protein HPr by enzyme I. Phospho-HPr then transfers it to the PTS EIIA domain.</text>
</comment>
<dbReference type="EMBL" id="AGEI01000021">
    <property type="protein sequence ID" value="EHR34016.1"/>
    <property type="molecule type" value="Genomic_DNA"/>
</dbReference>
<evidence type="ECO:0000256" key="4">
    <source>
        <dbReference type="ARBA" id="ARBA00022490"/>
    </source>
</evidence>
<accession>H3NNP1</accession>
<dbReference type="InterPro" id="IPR050399">
    <property type="entry name" value="HPr"/>
</dbReference>
<evidence type="ECO:0000256" key="5">
    <source>
        <dbReference type="ARBA" id="ARBA00022683"/>
    </source>
</evidence>
<dbReference type="STRING" id="883114.HMPREF9709_00952"/>
<comment type="subcellular location">
    <subcellularLocation>
        <location evidence="2">Cytoplasm</location>
    </subcellularLocation>
</comment>
<dbReference type="OrthoDB" id="9809047at2"/>
<dbReference type="PROSITE" id="PS00369">
    <property type="entry name" value="PTS_HPR_HIS"/>
    <property type="match status" value="1"/>
</dbReference>
<dbReference type="PROSITE" id="PS51350">
    <property type="entry name" value="PTS_HPR_DOM"/>
    <property type="match status" value="1"/>
</dbReference>
<dbReference type="CDD" id="cd00367">
    <property type="entry name" value="PTS-HPr_like"/>
    <property type="match status" value="1"/>
</dbReference>
<dbReference type="AlphaFoldDB" id="H3NNP1"/>
<evidence type="ECO:0000313" key="7">
    <source>
        <dbReference type="EMBL" id="EHR34016.1"/>
    </source>
</evidence>
<name>H3NNP1_9FIRM</name>
<keyword evidence="4" id="KW-0963">Cytoplasm</keyword>
<dbReference type="PATRIC" id="fig|883114.3.peg.942"/>
<dbReference type="NCBIfam" id="TIGR01003">
    <property type="entry name" value="PTS_HPr_family"/>
    <property type="match status" value="1"/>
</dbReference>